<sequence length="50" mass="5661">MKIRILILVTVAVGLAFTPFSGSTENELMKKRVKHEKSDLKQTKTESEKV</sequence>
<accession>A0ABW5IQA0</accession>
<dbReference type="RefSeq" id="WP_377509659.1">
    <property type="nucleotide sequence ID" value="NZ_JBHULU010000021.1"/>
</dbReference>
<evidence type="ECO:0000313" key="2">
    <source>
        <dbReference type="Proteomes" id="UP001597544"/>
    </source>
</evidence>
<proteinExistence type="predicted"/>
<organism evidence="1 2">
    <name type="scientific">Pontibacter locisalis</name>
    <dbReference type="NCBI Taxonomy" id="1719035"/>
    <lineage>
        <taxon>Bacteria</taxon>
        <taxon>Pseudomonadati</taxon>
        <taxon>Bacteroidota</taxon>
        <taxon>Cytophagia</taxon>
        <taxon>Cytophagales</taxon>
        <taxon>Hymenobacteraceae</taxon>
        <taxon>Pontibacter</taxon>
    </lineage>
</organism>
<protein>
    <submittedName>
        <fullName evidence="1">Uncharacterized protein</fullName>
    </submittedName>
</protein>
<dbReference type="Proteomes" id="UP001597544">
    <property type="component" value="Unassembled WGS sequence"/>
</dbReference>
<gene>
    <name evidence="1" type="ORF">ACFSRY_15470</name>
</gene>
<dbReference type="EMBL" id="JBHULU010000021">
    <property type="protein sequence ID" value="MFD2515271.1"/>
    <property type="molecule type" value="Genomic_DNA"/>
</dbReference>
<comment type="caution">
    <text evidence="1">The sequence shown here is derived from an EMBL/GenBank/DDBJ whole genome shotgun (WGS) entry which is preliminary data.</text>
</comment>
<keyword evidence="2" id="KW-1185">Reference proteome</keyword>
<name>A0ABW5IQA0_9BACT</name>
<evidence type="ECO:0000313" key="1">
    <source>
        <dbReference type="EMBL" id="MFD2515271.1"/>
    </source>
</evidence>
<reference evidence="2" key="1">
    <citation type="journal article" date="2019" name="Int. J. Syst. Evol. Microbiol.">
        <title>The Global Catalogue of Microorganisms (GCM) 10K type strain sequencing project: providing services to taxonomists for standard genome sequencing and annotation.</title>
        <authorList>
            <consortium name="The Broad Institute Genomics Platform"/>
            <consortium name="The Broad Institute Genome Sequencing Center for Infectious Disease"/>
            <person name="Wu L."/>
            <person name="Ma J."/>
        </authorList>
    </citation>
    <scope>NUCLEOTIDE SEQUENCE [LARGE SCALE GENOMIC DNA]</scope>
    <source>
        <strain evidence="2">KCTC 42498</strain>
    </source>
</reference>